<organism evidence="1 2">
    <name type="scientific">Halopseudomonas formosensis</name>
    <dbReference type="NCBI Taxonomy" id="1002526"/>
    <lineage>
        <taxon>Bacteria</taxon>
        <taxon>Pseudomonadati</taxon>
        <taxon>Pseudomonadota</taxon>
        <taxon>Gammaproteobacteria</taxon>
        <taxon>Pseudomonadales</taxon>
        <taxon>Pseudomonadaceae</taxon>
        <taxon>Halopseudomonas</taxon>
    </lineage>
</organism>
<reference evidence="1 2" key="1">
    <citation type="submission" date="2016-10" db="EMBL/GenBank/DDBJ databases">
        <authorList>
            <person name="de Groot N.N."/>
        </authorList>
    </citation>
    <scope>NUCLEOTIDE SEQUENCE [LARGE SCALE GENOMIC DNA]</scope>
    <source>
        <strain evidence="1 2">JCM 18415</strain>
    </source>
</reference>
<evidence type="ECO:0000313" key="2">
    <source>
        <dbReference type="Proteomes" id="UP000242815"/>
    </source>
</evidence>
<accession>A0A1I6AP22</accession>
<proteinExistence type="predicted"/>
<evidence type="ECO:0000313" key="1">
    <source>
        <dbReference type="EMBL" id="SFQ70435.1"/>
    </source>
</evidence>
<dbReference type="Proteomes" id="UP000242815">
    <property type="component" value="Unassembled WGS sequence"/>
</dbReference>
<dbReference type="RefSeq" id="WP_090537407.1">
    <property type="nucleotide sequence ID" value="NZ_FOYD01000002.1"/>
</dbReference>
<protein>
    <submittedName>
        <fullName evidence="1">Uncharacterized protein</fullName>
    </submittedName>
</protein>
<dbReference type="AlphaFoldDB" id="A0A1I6AP22"/>
<dbReference type="OrthoDB" id="9156612at2"/>
<dbReference type="EMBL" id="FOYD01000002">
    <property type="protein sequence ID" value="SFQ70435.1"/>
    <property type="molecule type" value="Genomic_DNA"/>
</dbReference>
<dbReference type="STRING" id="1002526.SAMN05216578_102280"/>
<gene>
    <name evidence="1" type="ORF">SAMN05216578_102280</name>
</gene>
<name>A0A1I6AP22_9GAMM</name>
<sequence length="114" mass="12307">MKATDPGEFIANLNAGVFANQLGKALSAVAGAVVDHGKKGQVKVTFDISQIGESHQVKIAHKLEFTEPTKRGSRREDTALETPMFVTEDGLQLFANNPTGQLFKKEDAPVTPRT</sequence>